<organism evidence="1 2">
    <name type="scientific">Sphingomonas qilianensis</name>
    <dbReference type="NCBI Taxonomy" id="1736690"/>
    <lineage>
        <taxon>Bacteria</taxon>
        <taxon>Pseudomonadati</taxon>
        <taxon>Pseudomonadota</taxon>
        <taxon>Alphaproteobacteria</taxon>
        <taxon>Sphingomonadales</taxon>
        <taxon>Sphingomonadaceae</taxon>
        <taxon>Sphingomonas</taxon>
    </lineage>
</organism>
<dbReference type="Proteomes" id="UP001404104">
    <property type="component" value="Unassembled WGS sequence"/>
</dbReference>
<evidence type="ECO:0000313" key="2">
    <source>
        <dbReference type="Proteomes" id="UP001404104"/>
    </source>
</evidence>
<keyword evidence="2" id="KW-1185">Reference proteome</keyword>
<sequence length="299" mass="31313">MSAKTSPARRAAFMAAVAETGNRTLAAERAKVSASWVTLHRKTDPAFRAELDAALASARARLTAQRGGAAGMTPAAGWRALAGEELVVRGGNGRRTQIARARLRQWTPRIEARFLAALAGCCNVRAACAAVGLSVASAYNHRARWAAFAQGWDEALAVGYERIEGALLAAGCAMLELSRAGGGGPDADRGASAARELGEIAPELLISGMTVDAALQLLWLHRQQVRGAGGAPGARPRARDTNAVYARLERQLDRFDRQRARKAAGRADAAADRRGIAHGAAVVRGLGSGAARGDRPPEV</sequence>
<gene>
    <name evidence="1" type="ORF">ABC969_11155</name>
</gene>
<accession>A0ABU9XT08</accession>
<dbReference type="RefSeq" id="WP_345864988.1">
    <property type="nucleotide sequence ID" value="NZ_JBDIMF010000004.1"/>
</dbReference>
<proteinExistence type="predicted"/>
<reference evidence="1 2" key="1">
    <citation type="submission" date="2024-05" db="EMBL/GenBank/DDBJ databases">
        <authorList>
            <person name="Liu Q."/>
            <person name="Xin Y.-H."/>
        </authorList>
    </citation>
    <scope>NUCLEOTIDE SEQUENCE [LARGE SCALE GENOMIC DNA]</scope>
    <source>
        <strain evidence="1 2">CGMCC 1.15349</strain>
    </source>
</reference>
<name>A0ABU9XT08_9SPHN</name>
<comment type="caution">
    <text evidence="1">The sequence shown here is derived from an EMBL/GenBank/DDBJ whole genome shotgun (WGS) entry which is preliminary data.</text>
</comment>
<protein>
    <submittedName>
        <fullName evidence="1">Uncharacterized protein</fullName>
    </submittedName>
</protein>
<dbReference type="EMBL" id="JBDIMF010000004">
    <property type="protein sequence ID" value="MEN2786976.1"/>
    <property type="molecule type" value="Genomic_DNA"/>
</dbReference>
<evidence type="ECO:0000313" key="1">
    <source>
        <dbReference type="EMBL" id="MEN2786976.1"/>
    </source>
</evidence>